<sequence length="49" mass="4951">MPPSQGFIKVNIDGGGNGYSGPVGSGVICWGPKGNIFGASLAIWDSLMP</sequence>
<evidence type="ECO:0000313" key="1">
    <source>
        <dbReference type="EMBL" id="KAL2320067.1"/>
    </source>
</evidence>
<evidence type="ECO:0000313" key="2">
    <source>
        <dbReference type="Proteomes" id="UP001603857"/>
    </source>
</evidence>
<comment type="caution">
    <text evidence="1">The sequence shown here is derived from an EMBL/GenBank/DDBJ whole genome shotgun (WGS) entry which is preliminary data.</text>
</comment>
<proteinExistence type="predicted"/>
<dbReference type="EMBL" id="JBGMDY010000010">
    <property type="protein sequence ID" value="KAL2320067.1"/>
    <property type="molecule type" value="Genomic_DNA"/>
</dbReference>
<accession>A0ABD1L967</accession>
<reference evidence="1 2" key="1">
    <citation type="submission" date="2024-08" db="EMBL/GenBank/DDBJ databases">
        <title>Insights into the chromosomal genome structure of Flemingia macrophylla.</title>
        <authorList>
            <person name="Ding Y."/>
            <person name="Zhao Y."/>
            <person name="Bi W."/>
            <person name="Wu M."/>
            <person name="Zhao G."/>
            <person name="Gong Y."/>
            <person name="Li W."/>
            <person name="Zhang P."/>
        </authorList>
    </citation>
    <scope>NUCLEOTIDE SEQUENCE [LARGE SCALE GENOMIC DNA]</scope>
    <source>
        <strain evidence="1">DYQJB</strain>
        <tissue evidence="1">Leaf</tissue>
    </source>
</reference>
<keyword evidence="2" id="KW-1185">Reference proteome</keyword>
<dbReference type="AlphaFoldDB" id="A0ABD1L967"/>
<name>A0ABD1L967_9FABA</name>
<protein>
    <recommendedName>
        <fullName evidence="3">RNase H type-1 domain-containing protein</fullName>
    </recommendedName>
</protein>
<gene>
    <name evidence="1" type="ORF">Fmac_029036</name>
</gene>
<dbReference type="Proteomes" id="UP001603857">
    <property type="component" value="Unassembled WGS sequence"/>
</dbReference>
<organism evidence="1 2">
    <name type="scientific">Flemingia macrophylla</name>
    <dbReference type="NCBI Taxonomy" id="520843"/>
    <lineage>
        <taxon>Eukaryota</taxon>
        <taxon>Viridiplantae</taxon>
        <taxon>Streptophyta</taxon>
        <taxon>Embryophyta</taxon>
        <taxon>Tracheophyta</taxon>
        <taxon>Spermatophyta</taxon>
        <taxon>Magnoliopsida</taxon>
        <taxon>eudicotyledons</taxon>
        <taxon>Gunneridae</taxon>
        <taxon>Pentapetalae</taxon>
        <taxon>rosids</taxon>
        <taxon>fabids</taxon>
        <taxon>Fabales</taxon>
        <taxon>Fabaceae</taxon>
        <taxon>Papilionoideae</taxon>
        <taxon>50 kb inversion clade</taxon>
        <taxon>NPAAA clade</taxon>
        <taxon>indigoferoid/millettioid clade</taxon>
        <taxon>Phaseoleae</taxon>
        <taxon>Flemingia</taxon>
    </lineage>
</organism>
<evidence type="ECO:0008006" key="3">
    <source>
        <dbReference type="Google" id="ProtNLM"/>
    </source>
</evidence>